<evidence type="ECO:0008006" key="3">
    <source>
        <dbReference type="Google" id="ProtNLM"/>
    </source>
</evidence>
<gene>
    <name evidence="1" type="ORF">LWI29_007437</name>
</gene>
<keyword evidence="2" id="KW-1185">Reference proteome</keyword>
<reference evidence="1" key="2">
    <citation type="submission" date="2023-06" db="EMBL/GenBank/DDBJ databases">
        <authorList>
            <person name="Swenson N.G."/>
            <person name="Wegrzyn J.L."/>
            <person name="Mcevoy S.L."/>
        </authorList>
    </citation>
    <scope>NUCLEOTIDE SEQUENCE</scope>
    <source>
        <strain evidence="1">NS2018</strain>
        <tissue evidence="1">Leaf</tissue>
    </source>
</reference>
<dbReference type="Proteomes" id="UP001168877">
    <property type="component" value="Unassembled WGS sequence"/>
</dbReference>
<evidence type="ECO:0000313" key="1">
    <source>
        <dbReference type="EMBL" id="KAK0570850.1"/>
    </source>
</evidence>
<protein>
    <recommendedName>
        <fullName evidence="3">DUF4283 domain-containing protein</fullName>
    </recommendedName>
</protein>
<dbReference type="AlphaFoldDB" id="A0AA39V7P7"/>
<dbReference type="PANTHER" id="PTHR34427:SF5">
    <property type="entry name" value="DUF4283 DOMAIN-CONTAINING PROTEIN"/>
    <property type="match status" value="1"/>
</dbReference>
<comment type="caution">
    <text evidence="1">The sequence shown here is derived from an EMBL/GenBank/DDBJ whole genome shotgun (WGS) entry which is preliminary data.</text>
</comment>
<name>A0AA39V7P7_ACESA</name>
<evidence type="ECO:0000313" key="2">
    <source>
        <dbReference type="Proteomes" id="UP001168877"/>
    </source>
</evidence>
<dbReference type="PANTHER" id="PTHR34427">
    <property type="entry name" value="DUF4283 DOMAIN PROTEIN"/>
    <property type="match status" value="1"/>
</dbReference>
<dbReference type="EMBL" id="JAUESC010000388">
    <property type="protein sequence ID" value="KAK0570850.1"/>
    <property type="molecule type" value="Genomic_DNA"/>
</dbReference>
<accession>A0AA39V7P7</accession>
<organism evidence="1 2">
    <name type="scientific">Acer saccharum</name>
    <name type="common">Sugar maple</name>
    <dbReference type="NCBI Taxonomy" id="4024"/>
    <lineage>
        <taxon>Eukaryota</taxon>
        <taxon>Viridiplantae</taxon>
        <taxon>Streptophyta</taxon>
        <taxon>Embryophyta</taxon>
        <taxon>Tracheophyta</taxon>
        <taxon>Spermatophyta</taxon>
        <taxon>Magnoliopsida</taxon>
        <taxon>eudicotyledons</taxon>
        <taxon>Gunneridae</taxon>
        <taxon>Pentapetalae</taxon>
        <taxon>rosids</taxon>
        <taxon>malvids</taxon>
        <taxon>Sapindales</taxon>
        <taxon>Sapindaceae</taxon>
        <taxon>Hippocastanoideae</taxon>
        <taxon>Acereae</taxon>
        <taxon>Acer</taxon>
    </lineage>
</organism>
<reference evidence="1" key="1">
    <citation type="journal article" date="2022" name="Plant J.">
        <title>Strategies of tolerance reflected in two North American maple genomes.</title>
        <authorList>
            <person name="McEvoy S.L."/>
            <person name="Sezen U.U."/>
            <person name="Trouern-Trend A."/>
            <person name="McMahon S.M."/>
            <person name="Schaberg P.G."/>
            <person name="Yang J."/>
            <person name="Wegrzyn J.L."/>
            <person name="Swenson N.G."/>
        </authorList>
    </citation>
    <scope>NUCLEOTIDE SEQUENCE</scope>
    <source>
        <strain evidence="1">NS2018</strain>
    </source>
</reference>
<sequence length="423" mass="48992">MDKLSFAEVVPRKKWNTEERREKERGNWIRLVVNRNSSDLRWLNRSVIGGKLVLWSFESEYESEGFIRNCFFWDDTFIKMEKWSENTEKQRKPSWVNIIGLPLRLWNINFFQLIGNLLGELFFIEDDTLLRKRFDRAKLLIVVLGDRLCPKKIKIQDGTHSFLASIKDNTVPVDFKWVGELLDLNFESDSDELDESRVKRGVVESSQYQSIRSDRCENGVFSDPLEGPTKLTVRHKNHKKVSFSNKQGKVLSHPIKGPIQLPLNGLEGDQIVGKDLEPLHLEVELVTDVSRIAEPNKTTEKGNRFMKDIIVKSRQQSNKSYWNLEEEIAKVIEKGVSLGYVFKSNEKDRDKEHIVMQEDHYNSRSNQGESQENSWNFDNEVAKVIEVGVALGFDFNGNEVEIGEKIANREKEDKALMATANDL</sequence>
<proteinExistence type="predicted"/>